<dbReference type="InterPro" id="IPR025827">
    <property type="entry name" value="Zn_ribbon_recom_dom"/>
</dbReference>
<dbReference type="CDD" id="cd00338">
    <property type="entry name" value="Ser_Recombinase"/>
    <property type="match status" value="1"/>
</dbReference>
<dbReference type="Pfam" id="PF00239">
    <property type="entry name" value="Resolvase"/>
    <property type="match status" value="1"/>
</dbReference>
<accession>A0AAW4VL00</accession>
<proteinExistence type="predicted"/>
<dbReference type="SMART" id="SM00857">
    <property type="entry name" value="Resolvase"/>
    <property type="match status" value="1"/>
</dbReference>
<dbReference type="InterPro" id="IPR011109">
    <property type="entry name" value="DNA_bind_recombinase_dom"/>
</dbReference>
<comment type="caution">
    <text evidence="3">The sequence shown here is derived from an EMBL/GenBank/DDBJ whole genome shotgun (WGS) entry which is preliminary data.</text>
</comment>
<reference evidence="3" key="1">
    <citation type="submission" date="2021-10" db="EMBL/GenBank/DDBJ databases">
        <title>Collection of gut derived symbiotic bacterial strains cultured from healthy donors.</title>
        <authorList>
            <person name="Lin H."/>
            <person name="Littmann E."/>
            <person name="Kohout C."/>
            <person name="Pamer E.G."/>
        </authorList>
    </citation>
    <scope>NUCLEOTIDE SEQUENCE</scope>
    <source>
        <strain evidence="3">DFI.5.2</strain>
    </source>
</reference>
<dbReference type="InterPro" id="IPR050639">
    <property type="entry name" value="SSR_resolvase"/>
</dbReference>
<dbReference type="EMBL" id="JAJDKQ010000017">
    <property type="protein sequence ID" value="MCB8562161.1"/>
    <property type="molecule type" value="Genomic_DNA"/>
</dbReference>
<dbReference type="AlphaFoldDB" id="A0AAW4VL00"/>
<gene>
    <name evidence="3" type="ORF">LJD74_09155</name>
</gene>
<evidence type="ECO:0000313" key="3">
    <source>
        <dbReference type="EMBL" id="MCB8562161.1"/>
    </source>
</evidence>
<protein>
    <submittedName>
        <fullName evidence="3">Recombinase family protein</fullName>
    </submittedName>
</protein>
<feature type="domain" description="Recombinase" evidence="2">
    <location>
        <begin position="160"/>
        <end position="284"/>
    </location>
</feature>
<sequence>MKKTRVVFYARVSKDTEEQLHSFEAQKKYFEEFISRNKDMVFIRGYADEGISGVNVKKRKQFQQMIEDAKNSEFDLILTKEVTRFARNTVDTLVNTRLLLKYNVGVLFTTDNIDTRSNDGELRLSLMAMLAQEESRKISSRVNWATKRNYENGVAHGTMPYGYKRENGKIVIVEDEAKVVQQIFRLYIDGYGTRRIANTLNEQGYYNATGGEWLPSTIRGMLKNRKYCGDLVQGMSKTIDFLEKKREVVKDESQYYVCVSHHDAIIDKQTFEYVQQLQENRKSINDKNEVKVPFKYSNQNIFSNKIFCGYCNASYRRIKRKNDSIYYKCSTADKKKRVFCPESENIKEEALKDIIKQTAQYFKVNEEDIIRQFEDVLKEIEMDLDEDSIQGIEEKIQSNRSKLEKLVDLYMEGLIDKEIYFHKKEEIEKETYELNQKMNMTSQTQVSVIQKVKNLIETIKDKLNHWRDMSDTLIKELIYKIVVYSKEKLDIYINVASYQKISYENGVFVLPNVSEME</sequence>
<name>A0AAW4VL00_9FIRM</name>
<dbReference type="PROSITE" id="PS51736">
    <property type="entry name" value="RECOMBINASES_3"/>
    <property type="match status" value="1"/>
</dbReference>
<dbReference type="Proteomes" id="UP001197827">
    <property type="component" value="Unassembled WGS sequence"/>
</dbReference>
<dbReference type="PANTHER" id="PTHR30461:SF23">
    <property type="entry name" value="DNA RECOMBINASE-RELATED"/>
    <property type="match status" value="1"/>
</dbReference>
<evidence type="ECO:0000259" key="2">
    <source>
        <dbReference type="PROSITE" id="PS51737"/>
    </source>
</evidence>
<dbReference type="Pfam" id="PF07508">
    <property type="entry name" value="Recombinase"/>
    <property type="match status" value="1"/>
</dbReference>
<dbReference type="Pfam" id="PF13408">
    <property type="entry name" value="Zn_ribbon_recom"/>
    <property type="match status" value="1"/>
</dbReference>
<dbReference type="PROSITE" id="PS51737">
    <property type="entry name" value="RECOMBINASE_DNA_BIND"/>
    <property type="match status" value="1"/>
</dbReference>
<dbReference type="PANTHER" id="PTHR30461">
    <property type="entry name" value="DNA-INVERTASE FROM LAMBDOID PROPHAGE"/>
    <property type="match status" value="1"/>
</dbReference>
<dbReference type="InterPro" id="IPR006119">
    <property type="entry name" value="Resolv_N"/>
</dbReference>
<dbReference type="Gene3D" id="3.90.1750.20">
    <property type="entry name" value="Putative Large Serine Recombinase, Chain B, Domain 2"/>
    <property type="match status" value="1"/>
</dbReference>
<dbReference type="InterPro" id="IPR038109">
    <property type="entry name" value="DNA_bind_recomb_sf"/>
</dbReference>
<feature type="domain" description="Resolvase/invertase-type recombinase catalytic" evidence="1">
    <location>
        <begin position="5"/>
        <end position="153"/>
    </location>
</feature>
<evidence type="ECO:0000313" key="4">
    <source>
        <dbReference type="Proteomes" id="UP001197827"/>
    </source>
</evidence>
<dbReference type="SUPFAM" id="SSF53041">
    <property type="entry name" value="Resolvase-like"/>
    <property type="match status" value="1"/>
</dbReference>
<dbReference type="RefSeq" id="WP_118306553.1">
    <property type="nucleotide sequence ID" value="NZ_JAJDKQ010000017.1"/>
</dbReference>
<evidence type="ECO:0000259" key="1">
    <source>
        <dbReference type="PROSITE" id="PS51736"/>
    </source>
</evidence>
<dbReference type="InterPro" id="IPR036162">
    <property type="entry name" value="Resolvase-like_N_sf"/>
</dbReference>
<organism evidence="3 4">
    <name type="scientific">Faecalibacillus intestinalis</name>
    <dbReference type="NCBI Taxonomy" id="1982626"/>
    <lineage>
        <taxon>Bacteria</taxon>
        <taxon>Bacillati</taxon>
        <taxon>Bacillota</taxon>
        <taxon>Erysipelotrichia</taxon>
        <taxon>Erysipelotrichales</taxon>
        <taxon>Coprobacillaceae</taxon>
        <taxon>Faecalibacillus</taxon>
    </lineage>
</organism>
<dbReference type="GO" id="GO:0003677">
    <property type="term" value="F:DNA binding"/>
    <property type="evidence" value="ECO:0007669"/>
    <property type="project" value="InterPro"/>
</dbReference>
<dbReference type="Gene3D" id="3.40.50.1390">
    <property type="entry name" value="Resolvase, N-terminal catalytic domain"/>
    <property type="match status" value="1"/>
</dbReference>
<dbReference type="GO" id="GO:0000150">
    <property type="term" value="F:DNA strand exchange activity"/>
    <property type="evidence" value="ECO:0007669"/>
    <property type="project" value="InterPro"/>
</dbReference>